<dbReference type="InterPro" id="IPR016722">
    <property type="entry name" value="DNA_pol_alpha_bsu"/>
</dbReference>
<gene>
    <name evidence="7" type="ORF">J4Q44_G00311630</name>
</gene>
<evidence type="ECO:0000256" key="1">
    <source>
        <dbReference type="ARBA" id="ARBA00004123"/>
    </source>
</evidence>
<dbReference type="GO" id="GO:0006270">
    <property type="term" value="P:DNA replication initiation"/>
    <property type="evidence" value="ECO:0007669"/>
    <property type="project" value="TreeGrafter"/>
</dbReference>
<feature type="domain" description="DNA polymerase alpha/delta/epsilon subunit B" evidence="6">
    <location>
        <begin position="2"/>
        <end position="101"/>
    </location>
</feature>
<keyword evidence="8" id="KW-1185">Reference proteome</keyword>
<evidence type="ECO:0000256" key="4">
    <source>
        <dbReference type="ARBA" id="ARBA00022705"/>
    </source>
</evidence>
<evidence type="ECO:0000313" key="8">
    <source>
        <dbReference type="Proteomes" id="UP001356427"/>
    </source>
</evidence>
<name>A0AAN8KUJ8_9TELE</name>
<dbReference type="Proteomes" id="UP001356427">
    <property type="component" value="Unassembled WGS sequence"/>
</dbReference>
<evidence type="ECO:0000256" key="5">
    <source>
        <dbReference type="ARBA" id="ARBA00023242"/>
    </source>
</evidence>
<comment type="similarity">
    <text evidence="2">Belongs to the DNA polymerase alpha subunit B family.</text>
</comment>
<comment type="caution">
    <text evidence="7">The sequence shown here is derived from an EMBL/GenBank/DDBJ whole genome shotgun (WGS) entry which is preliminary data.</text>
</comment>
<dbReference type="Pfam" id="PF04042">
    <property type="entry name" value="DNA_pol_E_B"/>
    <property type="match status" value="1"/>
</dbReference>
<dbReference type="GO" id="GO:0005658">
    <property type="term" value="C:alpha DNA polymerase:primase complex"/>
    <property type="evidence" value="ECO:0007669"/>
    <property type="project" value="TreeGrafter"/>
</dbReference>
<organism evidence="7 8">
    <name type="scientific">Coregonus suidteri</name>
    <dbReference type="NCBI Taxonomy" id="861788"/>
    <lineage>
        <taxon>Eukaryota</taxon>
        <taxon>Metazoa</taxon>
        <taxon>Chordata</taxon>
        <taxon>Craniata</taxon>
        <taxon>Vertebrata</taxon>
        <taxon>Euteleostomi</taxon>
        <taxon>Actinopterygii</taxon>
        <taxon>Neopterygii</taxon>
        <taxon>Teleostei</taxon>
        <taxon>Protacanthopterygii</taxon>
        <taxon>Salmoniformes</taxon>
        <taxon>Salmonidae</taxon>
        <taxon>Coregoninae</taxon>
        <taxon>Coregonus</taxon>
    </lineage>
</organism>
<comment type="subcellular location">
    <subcellularLocation>
        <location evidence="1">Nucleus</location>
    </subcellularLocation>
</comment>
<keyword evidence="5" id="KW-0539">Nucleus</keyword>
<dbReference type="PANTHER" id="PTHR23061:SF12">
    <property type="entry name" value="DNA POLYMERASE ALPHA SUBUNIT B"/>
    <property type="match status" value="1"/>
</dbReference>
<dbReference type="AlphaFoldDB" id="A0AAN8KUJ8"/>
<dbReference type="Gene3D" id="3.60.21.60">
    <property type="match status" value="1"/>
</dbReference>
<keyword evidence="4" id="KW-0235">DNA replication</keyword>
<proteinExistence type="inferred from homology"/>
<dbReference type="GO" id="GO:0003677">
    <property type="term" value="F:DNA binding"/>
    <property type="evidence" value="ECO:0007669"/>
    <property type="project" value="InterPro"/>
</dbReference>
<evidence type="ECO:0000256" key="3">
    <source>
        <dbReference type="ARBA" id="ARBA00018596"/>
    </source>
</evidence>
<reference evidence="7 8" key="1">
    <citation type="submission" date="2021-04" db="EMBL/GenBank/DDBJ databases">
        <authorList>
            <person name="De Guttry C."/>
            <person name="Zahm M."/>
            <person name="Klopp C."/>
            <person name="Cabau C."/>
            <person name="Louis A."/>
            <person name="Berthelot C."/>
            <person name="Parey E."/>
            <person name="Roest Crollius H."/>
            <person name="Montfort J."/>
            <person name="Robinson-Rechavi M."/>
            <person name="Bucao C."/>
            <person name="Bouchez O."/>
            <person name="Gislard M."/>
            <person name="Lluch J."/>
            <person name="Milhes M."/>
            <person name="Lampietro C."/>
            <person name="Lopez Roques C."/>
            <person name="Donnadieu C."/>
            <person name="Braasch I."/>
            <person name="Desvignes T."/>
            <person name="Postlethwait J."/>
            <person name="Bobe J."/>
            <person name="Wedekind C."/>
            <person name="Guiguen Y."/>
        </authorList>
    </citation>
    <scope>NUCLEOTIDE SEQUENCE [LARGE SCALE GENOMIC DNA]</scope>
    <source>
        <strain evidence="7">Cs_M1</strain>
        <tissue evidence="7">Blood</tissue>
    </source>
</reference>
<evidence type="ECO:0000256" key="2">
    <source>
        <dbReference type="ARBA" id="ARBA00007299"/>
    </source>
</evidence>
<dbReference type="InterPro" id="IPR007185">
    <property type="entry name" value="DNA_pol_a/d/e_bsu"/>
</dbReference>
<sequence length="161" mass="17560">MVIVACGPYTPSDGLTFDTLVGLINVIVRDRPDVCILLGPFVDSKHQQIEKSLVTETFDAIFSRCVGSIVEGTKGVGCQLIFVPSQRDVHHHLIYSQHPFTLPNLCKDDVKDVIGCGCVKPGRLTKGQVGRTYGRLLIQRSSILIDGKRVSPCVASQVVKI</sequence>
<protein>
    <recommendedName>
        <fullName evidence="3">DNA polymerase alpha subunit B</fullName>
    </recommendedName>
</protein>
<accession>A0AAN8KUJ8</accession>
<dbReference type="PANTHER" id="PTHR23061">
    <property type="entry name" value="DNA POLYMERASE 2 ALPHA 70 KDA SUBUNIT"/>
    <property type="match status" value="1"/>
</dbReference>
<evidence type="ECO:0000313" key="7">
    <source>
        <dbReference type="EMBL" id="KAK6298108.1"/>
    </source>
</evidence>
<dbReference type="EMBL" id="JAGTTL010000030">
    <property type="protein sequence ID" value="KAK6298108.1"/>
    <property type="molecule type" value="Genomic_DNA"/>
</dbReference>
<evidence type="ECO:0000259" key="6">
    <source>
        <dbReference type="Pfam" id="PF04042"/>
    </source>
</evidence>